<reference evidence="1" key="1">
    <citation type="submission" date="2018-05" db="EMBL/GenBank/DDBJ databases">
        <title>Draft genome of Mucuna pruriens seed.</title>
        <authorList>
            <person name="Nnadi N.E."/>
            <person name="Vos R."/>
            <person name="Hasami M.H."/>
            <person name="Devisetty U.K."/>
            <person name="Aguiy J.C."/>
        </authorList>
    </citation>
    <scope>NUCLEOTIDE SEQUENCE [LARGE SCALE GENOMIC DNA]</scope>
    <source>
        <strain evidence="1">JCA_2017</strain>
    </source>
</reference>
<proteinExistence type="predicted"/>
<accession>A0A371HA83</accession>
<protein>
    <recommendedName>
        <fullName evidence="3">Retrotransposon gag domain-containing protein</fullName>
    </recommendedName>
</protein>
<evidence type="ECO:0000313" key="2">
    <source>
        <dbReference type="Proteomes" id="UP000257109"/>
    </source>
</evidence>
<name>A0A371HA83_MUCPR</name>
<comment type="caution">
    <text evidence="1">The sequence shown here is derived from an EMBL/GenBank/DDBJ whole genome shotgun (WGS) entry which is preliminary data.</text>
</comment>
<feature type="non-terminal residue" evidence="1">
    <location>
        <position position="1"/>
    </location>
</feature>
<dbReference type="AlphaFoldDB" id="A0A371HA83"/>
<gene>
    <name evidence="1" type="ORF">CR513_17274</name>
</gene>
<evidence type="ECO:0008006" key="3">
    <source>
        <dbReference type="Google" id="ProtNLM"/>
    </source>
</evidence>
<keyword evidence="2" id="KW-1185">Reference proteome</keyword>
<organism evidence="1 2">
    <name type="scientific">Mucuna pruriens</name>
    <name type="common">Velvet bean</name>
    <name type="synonym">Dolichos pruriens</name>
    <dbReference type="NCBI Taxonomy" id="157652"/>
    <lineage>
        <taxon>Eukaryota</taxon>
        <taxon>Viridiplantae</taxon>
        <taxon>Streptophyta</taxon>
        <taxon>Embryophyta</taxon>
        <taxon>Tracheophyta</taxon>
        <taxon>Spermatophyta</taxon>
        <taxon>Magnoliopsida</taxon>
        <taxon>eudicotyledons</taxon>
        <taxon>Gunneridae</taxon>
        <taxon>Pentapetalae</taxon>
        <taxon>rosids</taxon>
        <taxon>fabids</taxon>
        <taxon>Fabales</taxon>
        <taxon>Fabaceae</taxon>
        <taxon>Papilionoideae</taxon>
        <taxon>50 kb inversion clade</taxon>
        <taxon>NPAAA clade</taxon>
        <taxon>indigoferoid/millettioid clade</taxon>
        <taxon>Phaseoleae</taxon>
        <taxon>Mucuna</taxon>
    </lineage>
</organism>
<evidence type="ECO:0000313" key="1">
    <source>
        <dbReference type="EMBL" id="RDX99646.1"/>
    </source>
</evidence>
<sequence length="102" mass="11738">MPPNLVDSFSTLIAKFEAQYKMCKPHHLTLVVLVNLKQKEDKSFHSFMERFTVVIVKIMDLNSEVALHLMIMALKPSLFLNNLCKKPLTSMDELRVRASGYI</sequence>
<dbReference type="OrthoDB" id="1737504at2759"/>
<dbReference type="EMBL" id="QJKJ01003179">
    <property type="protein sequence ID" value="RDX99646.1"/>
    <property type="molecule type" value="Genomic_DNA"/>
</dbReference>
<dbReference type="Proteomes" id="UP000257109">
    <property type="component" value="Unassembled WGS sequence"/>
</dbReference>